<evidence type="ECO:0000313" key="4">
    <source>
        <dbReference type="Proteomes" id="UP000186601"/>
    </source>
</evidence>
<feature type="region of interest" description="Disordered" evidence="1">
    <location>
        <begin position="300"/>
        <end position="335"/>
    </location>
</feature>
<dbReference type="Proteomes" id="UP000186601">
    <property type="component" value="Unassembled WGS sequence"/>
</dbReference>
<evidence type="ECO:0000259" key="2">
    <source>
        <dbReference type="PROSITE" id="PS50011"/>
    </source>
</evidence>
<feature type="region of interest" description="Disordered" evidence="1">
    <location>
        <begin position="814"/>
        <end position="883"/>
    </location>
</feature>
<dbReference type="PANTHER" id="PTHR38248">
    <property type="entry name" value="FUNK1 6"/>
    <property type="match status" value="1"/>
</dbReference>
<dbReference type="InterPro" id="IPR000719">
    <property type="entry name" value="Prot_kinase_dom"/>
</dbReference>
<gene>
    <name evidence="3" type="ORF">PHLCEN_2v50</name>
</gene>
<feature type="compositionally biased region" description="Polar residues" evidence="1">
    <location>
        <begin position="940"/>
        <end position="953"/>
    </location>
</feature>
<dbReference type="InterPro" id="IPR011009">
    <property type="entry name" value="Kinase-like_dom_sf"/>
</dbReference>
<accession>A0A2R6S741</accession>
<dbReference type="SMART" id="SM00220">
    <property type="entry name" value="S_TKc"/>
    <property type="match status" value="1"/>
</dbReference>
<proteinExistence type="predicted"/>
<name>A0A2R6S741_9APHY</name>
<protein>
    <recommendedName>
        <fullName evidence="2">Protein kinase domain-containing protein</fullName>
    </recommendedName>
</protein>
<dbReference type="EMBL" id="MLYV02000003">
    <property type="protein sequence ID" value="PSS38108.1"/>
    <property type="molecule type" value="Genomic_DNA"/>
</dbReference>
<feature type="region of interest" description="Disordered" evidence="1">
    <location>
        <begin position="229"/>
        <end position="282"/>
    </location>
</feature>
<feature type="compositionally biased region" description="Basic and acidic residues" evidence="1">
    <location>
        <begin position="841"/>
        <end position="850"/>
    </location>
</feature>
<feature type="domain" description="Protein kinase" evidence="2">
    <location>
        <begin position="465"/>
        <end position="747"/>
    </location>
</feature>
<dbReference type="Pfam" id="PF17667">
    <property type="entry name" value="Pkinase_fungal"/>
    <property type="match status" value="1"/>
</dbReference>
<dbReference type="SUPFAM" id="SSF56112">
    <property type="entry name" value="Protein kinase-like (PK-like)"/>
    <property type="match status" value="1"/>
</dbReference>
<dbReference type="PROSITE" id="PS50011">
    <property type="entry name" value="PROTEIN_KINASE_DOM"/>
    <property type="match status" value="1"/>
</dbReference>
<feature type="compositionally biased region" description="Low complexity" evidence="1">
    <location>
        <begin position="928"/>
        <end position="939"/>
    </location>
</feature>
<dbReference type="GO" id="GO:0005524">
    <property type="term" value="F:ATP binding"/>
    <property type="evidence" value="ECO:0007669"/>
    <property type="project" value="InterPro"/>
</dbReference>
<organism evidence="3 4">
    <name type="scientific">Hermanssonia centrifuga</name>
    <dbReference type="NCBI Taxonomy" id="98765"/>
    <lineage>
        <taxon>Eukaryota</taxon>
        <taxon>Fungi</taxon>
        <taxon>Dikarya</taxon>
        <taxon>Basidiomycota</taxon>
        <taxon>Agaricomycotina</taxon>
        <taxon>Agaricomycetes</taxon>
        <taxon>Polyporales</taxon>
        <taxon>Meruliaceae</taxon>
        <taxon>Hermanssonia</taxon>
    </lineage>
</organism>
<sequence length="953" mass="107804">MPQATRTRQALLPPVQVEEHCPKPPPRPGENTNFVREGTPLVMSLSCLLTVEHTNATVHPYVKQDIACAKSVPYHVWTDAILKLDKRKLKKWVAHIKRHEWRKDPVIQEALIQFCGVSKEIARYEPYEHIINRILELAKDQFGAFDSYPIEDIKITRNDPKYIERIPEQGVLGALRKPDLLFVRGAAVERVLSTKNARFRWSDILTFAELKAESGLLPSLNGWRIQQGLPEIDPNTLKPRVETRKRRPRAKPSLSRPGPTRSSRALRGATAVPPDGDSQVLPSVPKRLARKALRAPVQEDFSLSDASTGSKRARQHDDSESLHITKRSSTGSGAAKSDIVTLDATVQAGGYALEVASCTYGTRLFCLGTVMEDDKLSLWYYDAVGIVRTQETLSIIHDFETFAAVHIGFACCEPSQWGALPPVIRPPSPAYPETFPPQSLRGYTFDTSVQSTGEKVKITLEDPIFSQYSLVGRRTFLYAIKTKSKTLKKPLIAKFSYQVTTRRPEQDFVKIAREAGAGHLPEVHMWEDLWKMSDGVRAAFHEKSDEYEDRVLRALVYTQYFPLKELFSNSGDLIPDMVNQMLDCLHDLRYKANILHRDISCHNVMYEMRGEKVNYILIDFDYATTVNTRGEPQPSTKCKHRTGTLPFMAYELIQDMADRELGNYRAVAHLLRHDYESLFYLALWCAVTMPVMRDQMKKKEIYRLHIREWESGTLRSIASNKKLLCTEMGRTDKIAFPPECEALRPWFRRWNALLATAAMQLEQHRLDAFHDDGYGDPLFDRETVGGTLSRDSIKRALSGKVRRMRLVAADPEETEFDPLFRDHEAKDPAEPEDIQESVGFEGREESHASENDTDDLPRTVLQQSKGRGSSKRGLKTKKDAMTRKVAEAKKAIEKKKPTAAKRVVDTKNLEAMAKTANAGATSTKPSWRARTTPQATATRGMTTRSMAKNSVAG</sequence>
<evidence type="ECO:0000313" key="3">
    <source>
        <dbReference type="EMBL" id="PSS38108.1"/>
    </source>
</evidence>
<keyword evidence="4" id="KW-1185">Reference proteome</keyword>
<dbReference type="InterPro" id="IPR040976">
    <property type="entry name" value="Pkinase_fungal"/>
</dbReference>
<dbReference type="GO" id="GO:0004672">
    <property type="term" value="F:protein kinase activity"/>
    <property type="evidence" value="ECO:0007669"/>
    <property type="project" value="InterPro"/>
</dbReference>
<dbReference type="PANTHER" id="PTHR38248:SF2">
    <property type="entry name" value="FUNK1 11"/>
    <property type="match status" value="1"/>
</dbReference>
<reference evidence="3 4" key="1">
    <citation type="submission" date="2018-02" db="EMBL/GenBank/DDBJ databases">
        <title>Genome sequence of the basidiomycete white-rot fungus Phlebia centrifuga.</title>
        <authorList>
            <person name="Granchi Z."/>
            <person name="Peng M."/>
            <person name="de Vries R.P."/>
            <person name="Hilden K."/>
            <person name="Makela M.R."/>
            <person name="Grigoriev I."/>
            <person name="Riley R."/>
        </authorList>
    </citation>
    <scope>NUCLEOTIDE SEQUENCE [LARGE SCALE GENOMIC DNA]</scope>
    <source>
        <strain evidence="3 4">FBCC195</strain>
    </source>
</reference>
<evidence type="ECO:0000256" key="1">
    <source>
        <dbReference type="SAM" id="MobiDB-lite"/>
    </source>
</evidence>
<feature type="region of interest" description="Disordered" evidence="1">
    <location>
        <begin position="916"/>
        <end position="953"/>
    </location>
</feature>
<dbReference type="AlphaFoldDB" id="A0A2R6S741"/>
<feature type="compositionally biased region" description="Basic and acidic residues" evidence="1">
    <location>
        <begin position="818"/>
        <end position="829"/>
    </location>
</feature>
<dbReference type="OrthoDB" id="5569250at2759"/>
<comment type="caution">
    <text evidence="3">The sequence shown here is derived from an EMBL/GenBank/DDBJ whole genome shotgun (WGS) entry which is preliminary data.</text>
</comment>
<dbReference type="Gene3D" id="1.10.510.10">
    <property type="entry name" value="Transferase(Phosphotransferase) domain 1"/>
    <property type="match status" value="1"/>
</dbReference>